<evidence type="ECO:0000256" key="3">
    <source>
        <dbReference type="ARBA" id="ARBA00022737"/>
    </source>
</evidence>
<dbReference type="PANTHER" id="PTHR22904">
    <property type="entry name" value="TPR REPEAT CONTAINING PROTEIN"/>
    <property type="match status" value="1"/>
</dbReference>
<dbReference type="InterPro" id="IPR011990">
    <property type="entry name" value="TPR-like_helical_dom_sf"/>
</dbReference>
<keyword evidence="2" id="KW-0963">Cytoplasm</keyword>
<evidence type="ECO:0000256" key="5">
    <source>
        <dbReference type="PROSITE-ProRule" id="PRU00339"/>
    </source>
</evidence>
<dbReference type="GO" id="GO:0051879">
    <property type="term" value="F:Hsp90 protein binding"/>
    <property type="evidence" value="ECO:0007669"/>
    <property type="project" value="TreeGrafter"/>
</dbReference>
<evidence type="ECO:0000256" key="1">
    <source>
        <dbReference type="ARBA" id="ARBA00004496"/>
    </source>
</evidence>
<feature type="repeat" description="TPR" evidence="5">
    <location>
        <begin position="70"/>
        <end position="103"/>
    </location>
</feature>
<protein>
    <submittedName>
        <fullName evidence="6">Stress-inducible protein</fullName>
    </submittedName>
</protein>
<dbReference type="GO" id="GO:0005737">
    <property type="term" value="C:cytoplasm"/>
    <property type="evidence" value="ECO:0007669"/>
    <property type="project" value="UniProtKB-SubCell"/>
</dbReference>
<dbReference type="EMBL" id="BJWL01000083">
    <property type="protein sequence ID" value="GFS29345.1"/>
    <property type="molecule type" value="Genomic_DNA"/>
</dbReference>
<dbReference type="Gene3D" id="1.25.40.10">
    <property type="entry name" value="Tetratricopeptide repeat domain"/>
    <property type="match status" value="1"/>
</dbReference>
<keyword evidence="7" id="KW-1185">Reference proteome</keyword>
<dbReference type="InterPro" id="IPR019734">
    <property type="entry name" value="TPR_rpt"/>
</dbReference>
<reference evidence="7" key="1">
    <citation type="submission" date="2019-07" db="EMBL/GenBank/DDBJ databases">
        <title>De Novo Assembly of kiwifruit Actinidia rufa.</title>
        <authorList>
            <person name="Sugita-Konishi S."/>
            <person name="Sato K."/>
            <person name="Mori E."/>
            <person name="Abe Y."/>
            <person name="Kisaki G."/>
            <person name="Hamano K."/>
            <person name="Suezawa K."/>
            <person name="Otani M."/>
            <person name="Fukuda T."/>
            <person name="Manabe T."/>
            <person name="Gomi K."/>
            <person name="Tabuchi M."/>
            <person name="Akimitsu K."/>
            <person name="Kataoka I."/>
        </authorList>
    </citation>
    <scope>NUCLEOTIDE SEQUENCE [LARGE SCALE GENOMIC DNA]</scope>
    <source>
        <strain evidence="7">cv. Fuchu</strain>
    </source>
</reference>
<evidence type="ECO:0000256" key="4">
    <source>
        <dbReference type="ARBA" id="ARBA00022803"/>
    </source>
</evidence>
<evidence type="ECO:0000313" key="7">
    <source>
        <dbReference type="Proteomes" id="UP000585474"/>
    </source>
</evidence>
<sequence>MADEAKAKGNASFTAGNYTDTIHHFTEKISLAPDDHVLYSNRSAAQASVRKFAEAFSDAEKAVELKPDWPKGYYRVGTAHMWLRRYDDAVSACKNGLEIVPNNEALKSGLFCLSVSQIDNGVSHAMMRSCAMLLQDHYPNYLGYLIVIRLPPIQHVFELNNEDEDEGLLFAHDSEEKDDSCWNEFSVQSRFTSQEFGEWMSIPMLWHYVFVEIDPLIFPVSFFKAVFWALSRLTMVEHENSTEMALPVIKLFVNLCPGNLTSIWVEGSIRL</sequence>
<dbReference type="FunFam" id="1.25.40.10:FF:000020">
    <property type="entry name" value="Stress-induced phosphoprotein 1"/>
    <property type="match status" value="1"/>
</dbReference>
<dbReference type="SMART" id="SM00028">
    <property type="entry name" value="TPR"/>
    <property type="match status" value="3"/>
</dbReference>
<proteinExistence type="predicted"/>
<name>A0A7J0D8L8_9ERIC</name>
<evidence type="ECO:0000256" key="2">
    <source>
        <dbReference type="ARBA" id="ARBA00022490"/>
    </source>
</evidence>
<gene>
    <name evidence="6" type="ORF">Acr_00g0006370</name>
</gene>
<dbReference type="Proteomes" id="UP000585474">
    <property type="component" value="Unassembled WGS sequence"/>
</dbReference>
<keyword evidence="3" id="KW-0677">Repeat</keyword>
<dbReference type="AlphaFoldDB" id="A0A7J0D8L8"/>
<comment type="subcellular location">
    <subcellularLocation>
        <location evidence="1">Cytoplasm</location>
    </subcellularLocation>
</comment>
<dbReference type="OrthoDB" id="2423701at2759"/>
<evidence type="ECO:0000313" key="6">
    <source>
        <dbReference type="EMBL" id="GFS29345.1"/>
    </source>
</evidence>
<keyword evidence="4 5" id="KW-0802">TPR repeat</keyword>
<dbReference type="PROSITE" id="PS50005">
    <property type="entry name" value="TPR"/>
    <property type="match status" value="1"/>
</dbReference>
<comment type="caution">
    <text evidence="6">The sequence shown here is derived from an EMBL/GenBank/DDBJ whole genome shotgun (WGS) entry which is preliminary data.</text>
</comment>
<accession>A0A7J0D8L8</accession>
<organism evidence="6 7">
    <name type="scientific">Actinidia rufa</name>
    <dbReference type="NCBI Taxonomy" id="165716"/>
    <lineage>
        <taxon>Eukaryota</taxon>
        <taxon>Viridiplantae</taxon>
        <taxon>Streptophyta</taxon>
        <taxon>Embryophyta</taxon>
        <taxon>Tracheophyta</taxon>
        <taxon>Spermatophyta</taxon>
        <taxon>Magnoliopsida</taxon>
        <taxon>eudicotyledons</taxon>
        <taxon>Gunneridae</taxon>
        <taxon>Pentapetalae</taxon>
        <taxon>asterids</taxon>
        <taxon>Ericales</taxon>
        <taxon>Actinidiaceae</taxon>
        <taxon>Actinidia</taxon>
    </lineage>
</organism>
<dbReference type="SUPFAM" id="SSF48452">
    <property type="entry name" value="TPR-like"/>
    <property type="match status" value="1"/>
</dbReference>
<dbReference type="PANTHER" id="PTHR22904:SF533">
    <property type="entry name" value="HSP70-HSP90 ORGANIZING PROTEIN 3"/>
    <property type="match status" value="1"/>
</dbReference>